<protein>
    <submittedName>
        <fullName evidence="1">Uncharacterized protein</fullName>
    </submittedName>
</protein>
<gene>
    <name evidence="1" type="ORF">CSSPJE1EN1_LOCUS9709</name>
</gene>
<keyword evidence="2" id="KW-1185">Reference proteome</keyword>
<evidence type="ECO:0000313" key="1">
    <source>
        <dbReference type="EMBL" id="CAK9264231.1"/>
    </source>
</evidence>
<name>A0ABP0WBL4_9BRYO</name>
<proteinExistence type="predicted"/>
<sequence>MHNLDFISQSLARPKPMEIPAKLYVHVVNYISKPWLDVLGQAGHQAVLITLMQWKLQDVKPRFNGFPAASCALLDAASSILDQSLTTGTRSLDKQSLISL</sequence>
<organism evidence="1 2">
    <name type="scientific">Sphagnum jensenii</name>
    <dbReference type="NCBI Taxonomy" id="128206"/>
    <lineage>
        <taxon>Eukaryota</taxon>
        <taxon>Viridiplantae</taxon>
        <taxon>Streptophyta</taxon>
        <taxon>Embryophyta</taxon>
        <taxon>Bryophyta</taxon>
        <taxon>Sphagnophytina</taxon>
        <taxon>Sphagnopsida</taxon>
        <taxon>Sphagnales</taxon>
        <taxon>Sphagnaceae</taxon>
        <taxon>Sphagnum</taxon>
    </lineage>
</organism>
<dbReference type="EMBL" id="OZ020111">
    <property type="protein sequence ID" value="CAK9264231.1"/>
    <property type="molecule type" value="Genomic_DNA"/>
</dbReference>
<accession>A0ABP0WBL4</accession>
<reference evidence="1" key="1">
    <citation type="submission" date="2024-02" db="EMBL/GenBank/DDBJ databases">
        <authorList>
            <consortium name="ELIXIR-Norway"/>
            <consortium name="Elixir Norway"/>
        </authorList>
    </citation>
    <scope>NUCLEOTIDE SEQUENCE</scope>
</reference>
<dbReference type="Proteomes" id="UP001497444">
    <property type="component" value="Chromosome 16"/>
</dbReference>
<evidence type="ECO:0000313" key="2">
    <source>
        <dbReference type="Proteomes" id="UP001497444"/>
    </source>
</evidence>